<evidence type="ECO:0000313" key="3">
    <source>
        <dbReference type="EMBL" id="TXJ43465.1"/>
    </source>
</evidence>
<dbReference type="InterPro" id="IPR016071">
    <property type="entry name" value="Staphylococal_nuclease_OB-fold"/>
</dbReference>
<evidence type="ECO:0000259" key="2">
    <source>
        <dbReference type="PROSITE" id="PS50830"/>
    </source>
</evidence>
<keyword evidence="1" id="KW-0472">Membrane</keyword>
<feature type="domain" description="TNase-like" evidence="2">
    <location>
        <begin position="157"/>
        <end position="287"/>
    </location>
</feature>
<comment type="caution">
    <text evidence="3">The sequence shown here is derived from an EMBL/GenBank/DDBJ whole genome shotgun (WGS) entry which is preliminary data.</text>
</comment>
<dbReference type="Pfam" id="PF00565">
    <property type="entry name" value="SNase"/>
    <property type="match status" value="1"/>
</dbReference>
<dbReference type="OrthoDB" id="9805504at2"/>
<keyword evidence="1" id="KW-0812">Transmembrane</keyword>
<evidence type="ECO:0000256" key="1">
    <source>
        <dbReference type="SAM" id="Phobius"/>
    </source>
</evidence>
<evidence type="ECO:0000313" key="4">
    <source>
        <dbReference type="Proteomes" id="UP000323176"/>
    </source>
</evidence>
<dbReference type="SUPFAM" id="SSF50199">
    <property type="entry name" value="Staphylococcal nuclease"/>
    <property type="match status" value="1"/>
</dbReference>
<dbReference type="InterPro" id="IPR035437">
    <property type="entry name" value="SNase_OB-fold_sf"/>
</dbReference>
<dbReference type="Gene3D" id="2.40.50.90">
    <property type="match status" value="1"/>
</dbReference>
<accession>A0A5C8EZR6</accession>
<proteinExistence type="predicted"/>
<sequence length="287" mass="34153">MRNFNKKNAFLIIIISFIFLFAISNFLFNDKETLFIDDASIEAFIKNSNTQIIYDYIKFREDVFVVGYNNKDYIKNIFPSAKFISEFRFRIYSRLRKNILCFFSDDSLIEYAYKNKIYYYKVVLDINSINKNEYITLRDSNNSKIFLSITNTNYYKYDIDKDLIKVLDGDTITYNNNIYRFIGIDAPELEQVYGKEAKDYVSNLIKNSEKVSMLVSSYDIFDRILCHVLIDDVPLAYYMIEEKLAKETILKYGDNGFSEIASNIVYLSKFQGRRKFIDPSRYRRENR</sequence>
<dbReference type="EMBL" id="SAXY01000029">
    <property type="protein sequence ID" value="TXJ43465.1"/>
    <property type="molecule type" value="Genomic_DNA"/>
</dbReference>
<gene>
    <name evidence="3" type="ORF">EPJ72_04290</name>
</gene>
<dbReference type="PROSITE" id="PS50830">
    <property type="entry name" value="TNASE_3"/>
    <property type="match status" value="1"/>
</dbReference>
<feature type="transmembrane region" description="Helical" evidence="1">
    <location>
        <begin position="9"/>
        <end position="28"/>
    </location>
</feature>
<dbReference type="AlphaFoldDB" id="A0A5C8EZR6"/>
<dbReference type="Proteomes" id="UP000323176">
    <property type="component" value="Unassembled WGS sequence"/>
</dbReference>
<keyword evidence="1" id="KW-1133">Transmembrane helix</keyword>
<protein>
    <submittedName>
        <fullName evidence="3">Thermonuclease family protein</fullName>
    </submittedName>
</protein>
<organism evidence="3 4">
    <name type="scientific">Brachyspira pilosicoli</name>
    <name type="common">Serpulina pilosicoli</name>
    <dbReference type="NCBI Taxonomy" id="52584"/>
    <lineage>
        <taxon>Bacteria</taxon>
        <taxon>Pseudomonadati</taxon>
        <taxon>Spirochaetota</taxon>
        <taxon>Spirochaetia</taxon>
        <taxon>Brachyspirales</taxon>
        <taxon>Brachyspiraceae</taxon>
        <taxon>Brachyspira</taxon>
    </lineage>
</organism>
<reference evidence="3 4" key="1">
    <citation type="journal article" date="1992" name="Lakartidningen">
        <title>[Penicillin V and not amoxicillin is the first choice preparation in acute otitis].</title>
        <authorList>
            <person name="Kamme C."/>
            <person name="Lundgren K."/>
            <person name="Prellner K."/>
        </authorList>
    </citation>
    <scope>NUCLEOTIDE SEQUENCE [LARGE SCALE GENOMIC DNA]</scope>
    <source>
        <strain evidence="3 4">PC5538III-hc</strain>
    </source>
</reference>
<name>A0A5C8EZR6_BRAPL</name>